<comment type="caution">
    <text evidence="5">The sequence shown here is derived from an EMBL/GenBank/DDBJ whole genome shotgun (WGS) entry which is preliminary data.</text>
</comment>
<dbReference type="PROSITE" id="PS50110">
    <property type="entry name" value="RESPONSE_REGULATORY"/>
    <property type="match status" value="1"/>
</dbReference>
<name>A0ABT6YB71_9BACT</name>
<evidence type="ECO:0000256" key="2">
    <source>
        <dbReference type="PROSITE-ProRule" id="PRU00169"/>
    </source>
</evidence>
<dbReference type="Proteomes" id="UP001236507">
    <property type="component" value="Unassembled WGS sequence"/>
</dbReference>
<feature type="domain" description="Response regulatory" evidence="3">
    <location>
        <begin position="2"/>
        <end position="117"/>
    </location>
</feature>
<evidence type="ECO:0000256" key="1">
    <source>
        <dbReference type="ARBA" id="ARBA00022553"/>
    </source>
</evidence>
<keyword evidence="1 2" id="KW-0597">Phosphoprotein</keyword>
<organism evidence="5 6">
    <name type="scientific">Flectobacillus roseus</name>
    <dbReference type="NCBI Taxonomy" id="502259"/>
    <lineage>
        <taxon>Bacteria</taxon>
        <taxon>Pseudomonadati</taxon>
        <taxon>Bacteroidota</taxon>
        <taxon>Cytophagia</taxon>
        <taxon>Cytophagales</taxon>
        <taxon>Flectobacillaceae</taxon>
        <taxon>Flectobacillus</taxon>
    </lineage>
</organism>
<feature type="modified residue" description="4-aspartylphosphate" evidence="2">
    <location>
        <position position="52"/>
    </location>
</feature>
<reference evidence="5 6" key="1">
    <citation type="submission" date="2023-05" db="EMBL/GenBank/DDBJ databases">
        <title>Novel species of genus Flectobacillus isolated from stream in China.</title>
        <authorList>
            <person name="Lu H."/>
        </authorList>
    </citation>
    <scope>NUCLEOTIDE SEQUENCE [LARGE SCALE GENOMIC DNA]</scope>
    <source>
        <strain evidence="5 6">KCTC 42575</strain>
    </source>
</reference>
<dbReference type="Pfam" id="PF00072">
    <property type="entry name" value="Response_reg"/>
    <property type="match status" value="1"/>
</dbReference>
<dbReference type="SUPFAM" id="SSF52172">
    <property type="entry name" value="CheY-like"/>
    <property type="match status" value="1"/>
</dbReference>
<dbReference type="SMART" id="SM00850">
    <property type="entry name" value="LytTR"/>
    <property type="match status" value="1"/>
</dbReference>
<keyword evidence="6" id="KW-1185">Reference proteome</keyword>
<dbReference type="InterPro" id="IPR001789">
    <property type="entry name" value="Sig_transdc_resp-reg_receiver"/>
</dbReference>
<dbReference type="Pfam" id="PF04397">
    <property type="entry name" value="LytTR"/>
    <property type="match status" value="1"/>
</dbReference>
<dbReference type="CDD" id="cd17534">
    <property type="entry name" value="REC_DC-like"/>
    <property type="match status" value="1"/>
</dbReference>
<sequence length="253" mass="28708">MTILIVEDEAIVGMDLVARLEAEGYDVLEVADNGKDALALFKANEVDLVLLDIQLKGSWDGIVTAQHLKQIKSVPIVYLSGQTDEETLERAKETSPSAYLTKPIGDVALRISIDLAIHNFAKAKAETSSTKALNVVPKEPNATRESILQIDNFIFIKQSYQFNKVKLSEILYLESDNNYVHIITSSKKFTLRLTLNGVLERINFDKLVRTHRSFAINIDQIESFNDHEIIMGKHMIPLGRNYKDDFMRYFDFL</sequence>
<evidence type="ECO:0000259" key="4">
    <source>
        <dbReference type="PROSITE" id="PS50930"/>
    </source>
</evidence>
<dbReference type="PANTHER" id="PTHR44591">
    <property type="entry name" value="STRESS RESPONSE REGULATOR PROTEIN 1"/>
    <property type="match status" value="1"/>
</dbReference>
<dbReference type="PROSITE" id="PS50930">
    <property type="entry name" value="HTH_LYTTR"/>
    <property type="match status" value="1"/>
</dbReference>
<dbReference type="Gene3D" id="3.40.50.2300">
    <property type="match status" value="1"/>
</dbReference>
<evidence type="ECO:0000313" key="6">
    <source>
        <dbReference type="Proteomes" id="UP001236507"/>
    </source>
</evidence>
<dbReference type="RefSeq" id="WP_283345414.1">
    <property type="nucleotide sequence ID" value="NZ_JASHIF010000014.1"/>
</dbReference>
<accession>A0ABT6YB71</accession>
<dbReference type="InterPro" id="IPR011006">
    <property type="entry name" value="CheY-like_superfamily"/>
</dbReference>
<feature type="domain" description="HTH LytTR-type" evidence="4">
    <location>
        <begin position="164"/>
        <end position="223"/>
    </location>
</feature>
<gene>
    <name evidence="5" type="ORF">QM524_16455</name>
</gene>
<dbReference type="InterPro" id="IPR007492">
    <property type="entry name" value="LytTR_DNA-bd_dom"/>
</dbReference>
<dbReference type="PANTHER" id="PTHR44591:SF3">
    <property type="entry name" value="RESPONSE REGULATORY DOMAIN-CONTAINING PROTEIN"/>
    <property type="match status" value="1"/>
</dbReference>
<proteinExistence type="predicted"/>
<dbReference type="EMBL" id="JASHIF010000014">
    <property type="protein sequence ID" value="MDI9860810.1"/>
    <property type="molecule type" value="Genomic_DNA"/>
</dbReference>
<evidence type="ECO:0000313" key="5">
    <source>
        <dbReference type="EMBL" id="MDI9860810.1"/>
    </source>
</evidence>
<dbReference type="SMART" id="SM00448">
    <property type="entry name" value="REC"/>
    <property type="match status" value="1"/>
</dbReference>
<evidence type="ECO:0000259" key="3">
    <source>
        <dbReference type="PROSITE" id="PS50110"/>
    </source>
</evidence>
<protein>
    <submittedName>
        <fullName evidence="5">Response regulator</fullName>
    </submittedName>
</protein>
<dbReference type="InterPro" id="IPR050595">
    <property type="entry name" value="Bact_response_regulator"/>
</dbReference>
<dbReference type="Gene3D" id="2.40.50.1020">
    <property type="entry name" value="LytTr DNA-binding domain"/>
    <property type="match status" value="1"/>
</dbReference>